<organism evidence="2 3">
    <name type="scientific">Flemingia macrophylla</name>
    <dbReference type="NCBI Taxonomy" id="520843"/>
    <lineage>
        <taxon>Eukaryota</taxon>
        <taxon>Viridiplantae</taxon>
        <taxon>Streptophyta</taxon>
        <taxon>Embryophyta</taxon>
        <taxon>Tracheophyta</taxon>
        <taxon>Spermatophyta</taxon>
        <taxon>Magnoliopsida</taxon>
        <taxon>eudicotyledons</taxon>
        <taxon>Gunneridae</taxon>
        <taxon>Pentapetalae</taxon>
        <taxon>rosids</taxon>
        <taxon>fabids</taxon>
        <taxon>Fabales</taxon>
        <taxon>Fabaceae</taxon>
        <taxon>Papilionoideae</taxon>
        <taxon>50 kb inversion clade</taxon>
        <taxon>NPAAA clade</taxon>
        <taxon>indigoferoid/millettioid clade</taxon>
        <taxon>Phaseoleae</taxon>
        <taxon>Flemingia</taxon>
    </lineage>
</organism>
<accession>A0ABD1LGD7</accession>
<comment type="caution">
    <text evidence="2">The sequence shown here is derived from an EMBL/GenBank/DDBJ whole genome shotgun (WGS) entry which is preliminary data.</text>
</comment>
<name>A0ABD1LGD7_9FABA</name>
<proteinExistence type="predicted"/>
<dbReference type="Proteomes" id="UP001603857">
    <property type="component" value="Unassembled WGS sequence"/>
</dbReference>
<reference evidence="2 3" key="1">
    <citation type="submission" date="2024-08" db="EMBL/GenBank/DDBJ databases">
        <title>Insights into the chromosomal genome structure of Flemingia macrophylla.</title>
        <authorList>
            <person name="Ding Y."/>
            <person name="Zhao Y."/>
            <person name="Bi W."/>
            <person name="Wu M."/>
            <person name="Zhao G."/>
            <person name="Gong Y."/>
            <person name="Li W."/>
            <person name="Zhang P."/>
        </authorList>
    </citation>
    <scope>NUCLEOTIDE SEQUENCE [LARGE SCALE GENOMIC DNA]</scope>
    <source>
        <strain evidence="2">DYQJB</strain>
        <tissue evidence="2">Leaf</tissue>
    </source>
</reference>
<sequence length="245" mass="28181">MGISISQEKPPQQHHEGNTKPSESNSTQAPQHNATAVKSSETQCTMPHEYENILKDADSPLNKSLSKEKLLNRLYEGVFLNNKTKKYWVDKSSNNCFILYARALTITWAVDTPQYWTWVQKKEEGSGSMIELAELKNVCWFDVEGKFDAGKLSRGVRYQVSFNVMLKDWADGWDIPINVGLRIGEHKQEHRESLLQLSKESWTDIIVGDFVSSEKHVGEMRIWMYQHSGYWKSGLLVKGIFIKPR</sequence>
<dbReference type="PANTHER" id="PTHR48478">
    <property type="entry name" value="LECTIN-LIKE"/>
    <property type="match status" value="1"/>
</dbReference>
<dbReference type="AlphaFoldDB" id="A0ABD1LGD7"/>
<dbReference type="EMBL" id="JBGMDY010000009">
    <property type="protein sequence ID" value="KAL2322589.1"/>
    <property type="molecule type" value="Genomic_DNA"/>
</dbReference>
<dbReference type="Pfam" id="PF14299">
    <property type="entry name" value="PP2"/>
    <property type="match status" value="1"/>
</dbReference>
<protein>
    <submittedName>
        <fullName evidence="2">Uncharacterized protein</fullName>
    </submittedName>
</protein>
<dbReference type="PANTHER" id="PTHR48478:SF1">
    <property type="entry name" value="LECTIN-LIKE"/>
    <property type="match status" value="1"/>
</dbReference>
<dbReference type="InterPro" id="IPR025886">
    <property type="entry name" value="PP2-like"/>
</dbReference>
<evidence type="ECO:0000313" key="3">
    <source>
        <dbReference type="Proteomes" id="UP001603857"/>
    </source>
</evidence>
<feature type="compositionally biased region" description="Polar residues" evidence="1">
    <location>
        <begin position="1"/>
        <end position="10"/>
    </location>
</feature>
<dbReference type="InterPro" id="IPR052147">
    <property type="entry name" value="PP2-like/Lectin"/>
</dbReference>
<gene>
    <name evidence="2" type="ORF">Fmac_026968</name>
</gene>
<evidence type="ECO:0000313" key="2">
    <source>
        <dbReference type="EMBL" id="KAL2322589.1"/>
    </source>
</evidence>
<feature type="compositionally biased region" description="Polar residues" evidence="1">
    <location>
        <begin position="19"/>
        <end position="42"/>
    </location>
</feature>
<feature type="region of interest" description="Disordered" evidence="1">
    <location>
        <begin position="1"/>
        <end position="42"/>
    </location>
</feature>
<keyword evidence="3" id="KW-1185">Reference proteome</keyword>
<evidence type="ECO:0000256" key="1">
    <source>
        <dbReference type="SAM" id="MobiDB-lite"/>
    </source>
</evidence>